<evidence type="ECO:0000256" key="1">
    <source>
        <dbReference type="SAM" id="SignalP"/>
    </source>
</evidence>
<dbReference type="Proteomes" id="UP000183772">
    <property type="component" value="Chromosome I"/>
</dbReference>
<evidence type="ECO:0000313" key="2">
    <source>
        <dbReference type="EMBL" id="SDU16370.1"/>
    </source>
</evidence>
<feature type="signal peptide" evidence="1">
    <location>
        <begin position="1"/>
        <end position="22"/>
    </location>
</feature>
<proteinExistence type="predicted"/>
<organism evidence="2 3">
    <name type="scientific">Pseudomonas mediterranea</name>
    <dbReference type="NCBI Taxonomy" id="183795"/>
    <lineage>
        <taxon>Bacteria</taxon>
        <taxon>Pseudomonadati</taxon>
        <taxon>Pseudomonadota</taxon>
        <taxon>Gammaproteobacteria</taxon>
        <taxon>Pseudomonadales</taxon>
        <taxon>Pseudomonadaceae</taxon>
        <taxon>Pseudomonas</taxon>
    </lineage>
</organism>
<dbReference type="PROSITE" id="PS51257">
    <property type="entry name" value="PROKAR_LIPOPROTEIN"/>
    <property type="match status" value="1"/>
</dbReference>
<protein>
    <recommendedName>
        <fullName evidence="4">Lipoprotein</fullName>
    </recommendedName>
</protein>
<sequence>MIKPTLQSLLASCMIVSLYACAETVPADANRASNNQVDLGGQVLTLENHNQRCALRKPDQSVLTLDMTWPCHLSVDRQDKPRVESFNNAKIIIVQHFETEPAPSQECRSQYQAVRLIAGRLEASMLAEGGRCTQGAVDQKNFVALFTW</sequence>
<dbReference type="EMBL" id="LT629790">
    <property type="protein sequence ID" value="SDU16370.1"/>
    <property type="molecule type" value="Genomic_DNA"/>
</dbReference>
<accession>A0AAX2D6N2</accession>
<evidence type="ECO:0008006" key="4">
    <source>
        <dbReference type="Google" id="ProtNLM"/>
    </source>
</evidence>
<dbReference type="RefSeq" id="WP_047698360.1">
    <property type="nucleotide sequence ID" value="NZ_CAKKMJ010000113.1"/>
</dbReference>
<dbReference type="AlphaFoldDB" id="A0AAX2D6N2"/>
<keyword evidence="1" id="KW-0732">Signal</keyword>
<feature type="chain" id="PRO_5043892295" description="Lipoprotein" evidence="1">
    <location>
        <begin position="23"/>
        <end position="148"/>
    </location>
</feature>
<reference evidence="2 3" key="1">
    <citation type="submission" date="2016-10" db="EMBL/GenBank/DDBJ databases">
        <authorList>
            <person name="Varghese N."/>
            <person name="Submissions S."/>
        </authorList>
    </citation>
    <scope>NUCLEOTIDE SEQUENCE [LARGE SCALE GENOMIC DNA]</scope>
    <source>
        <strain evidence="2 3">DSM 16733</strain>
    </source>
</reference>
<name>A0AAX2D6N2_9PSED</name>
<keyword evidence="3" id="KW-1185">Reference proteome</keyword>
<gene>
    <name evidence="2" type="ORF">SAMN05216476_0723</name>
</gene>
<evidence type="ECO:0000313" key="3">
    <source>
        <dbReference type="Proteomes" id="UP000183772"/>
    </source>
</evidence>